<keyword evidence="1" id="KW-0732">Signal</keyword>
<keyword evidence="4" id="KW-1185">Reference proteome</keyword>
<dbReference type="NCBIfam" id="TIGR02595">
    <property type="entry name" value="PEP_CTERM"/>
    <property type="match status" value="1"/>
</dbReference>
<gene>
    <name evidence="3" type="ORF">NG895_19680</name>
</gene>
<reference evidence="3" key="1">
    <citation type="submission" date="2022-06" db="EMBL/GenBank/DDBJ databases">
        <title>Aeoliella straminimaris, a novel planctomycete from sediments.</title>
        <authorList>
            <person name="Vitorino I.R."/>
            <person name="Lage O.M."/>
        </authorList>
    </citation>
    <scope>NUCLEOTIDE SEQUENCE</scope>
    <source>
        <strain evidence="3">ICT_H6.2</strain>
    </source>
</reference>
<feature type="signal peptide" evidence="1">
    <location>
        <begin position="1"/>
        <end position="23"/>
    </location>
</feature>
<evidence type="ECO:0000259" key="2">
    <source>
        <dbReference type="Pfam" id="PF07589"/>
    </source>
</evidence>
<dbReference type="RefSeq" id="WP_252854237.1">
    <property type="nucleotide sequence ID" value="NZ_JAMXLR010000065.1"/>
</dbReference>
<dbReference type="AlphaFoldDB" id="A0A9X2FBT6"/>
<evidence type="ECO:0000256" key="1">
    <source>
        <dbReference type="SAM" id="SignalP"/>
    </source>
</evidence>
<comment type="caution">
    <text evidence="3">The sequence shown here is derived from an EMBL/GenBank/DDBJ whole genome shotgun (WGS) entry which is preliminary data.</text>
</comment>
<evidence type="ECO:0000313" key="3">
    <source>
        <dbReference type="EMBL" id="MCO6046127.1"/>
    </source>
</evidence>
<accession>A0A9X2FBT6</accession>
<evidence type="ECO:0000313" key="4">
    <source>
        <dbReference type="Proteomes" id="UP001155241"/>
    </source>
</evidence>
<dbReference type="EMBL" id="JAMXLR010000065">
    <property type="protein sequence ID" value="MCO6046127.1"/>
    <property type="molecule type" value="Genomic_DNA"/>
</dbReference>
<proteinExistence type="predicted"/>
<dbReference type="Proteomes" id="UP001155241">
    <property type="component" value="Unassembled WGS sequence"/>
</dbReference>
<name>A0A9X2FBT6_9BACT</name>
<protein>
    <submittedName>
        <fullName evidence="3">PEP-CTERM sorting domain-containing protein</fullName>
    </submittedName>
</protein>
<sequence>MTASLLRVASLLGLLAATGAAQAGFTSFVIRDGSMNPPTIQSNTDYVPDGTEFVIYEGGQKAALGSDDISGFTIGDINKLSITRHDDTTRFTAGSGPAVAPYFNIWVTDGLGNYAVIANEPSNPAFQSLFVDNMDGSKSYNLSYDDLADKTAKVYETPGWNTDSSWVHNMFGNDPLTFADVASLTIEAPDATYIMNAANGVGSGAPDELGTYEAYGFNWVFGDTLSNYVSGNEGYVVSGAMATVPEPSSIALLGLAGVAGLAVCRRRRS</sequence>
<dbReference type="Pfam" id="PF07589">
    <property type="entry name" value="PEP-CTERM"/>
    <property type="match status" value="1"/>
</dbReference>
<dbReference type="InterPro" id="IPR013424">
    <property type="entry name" value="Ice-binding_C"/>
</dbReference>
<feature type="chain" id="PRO_5040918531" evidence="1">
    <location>
        <begin position="24"/>
        <end position="269"/>
    </location>
</feature>
<organism evidence="3 4">
    <name type="scientific">Aeoliella straminimaris</name>
    <dbReference type="NCBI Taxonomy" id="2954799"/>
    <lineage>
        <taxon>Bacteria</taxon>
        <taxon>Pseudomonadati</taxon>
        <taxon>Planctomycetota</taxon>
        <taxon>Planctomycetia</taxon>
        <taxon>Pirellulales</taxon>
        <taxon>Lacipirellulaceae</taxon>
        <taxon>Aeoliella</taxon>
    </lineage>
</organism>
<feature type="domain" description="Ice-binding protein C-terminal" evidence="2">
    <location>
        <begin position="243"/>
        <end position="266"/>
    </location>
</feature>